<evidence type="ECO:0000313" key="2">
    <source>
        <dbReference type="EMBL" id="UTJ07151.1"/>
    </source>
</evidence>
<dbReference type="Pfam" id="PF02464">
    <property type="entry name" value="CinA"/>
    <property type="match status" value="1"/>
</dbReference>
<dbReference type="SUPFAM" id="SSF142433">
    <property type="entry name" value="CinA-like"/>
    <property type="match status" value="1"/>
</dbReference>
<accession>A0ABY5E8Q2</accession>
<dbReference type="NCBIfam" id="TIGR00199">
    <property type="entry name" value="PncC_domain"/>
    <property type="match status" value="1"/>
</dbReference>
<evidence type="ECO:0000259" key="1">
    <source>
        <dbReference type="Pfam" id="PF02464"/>
    </source>
</evidence>
<dbReference type="Proteomes" id="UP001060012">
    <property type="component" value="Chromosome"/>
</dbReference>
<keyword evidence="3" id="KW-1185">Reference proteome</keyword>
<reference evidence="2" key="1">
    <citation type="submission" date="2022-07" db="EMBL/GenBank/DDBJ databases">
        <title>Arcobacter roscoffensis sp. nov., a marine bacterium isolated from coastal seawater collected from Roscoff, France.</title>
        <authorList>
            <person name="Pascual J."/>
            <person name="Lepeaux C."/>
            <person name="Methner A."/>
            <person name="Overmann J."/>
        </authorList>
    </citation>
    <scope>NUCLEOTIDE SEQUENCE</scope>
    <source>
        <strain evidence="2">ARW1-2F2</strain>
    </source>
</reference>
<proteinExistence type="predicted"/>
<gene>
    <name evidence="2" type="ORF">NJU99_03420</name>
</gene>
<dbReference type="RefSeq" id="WP_254577330.1">
    <property type="nucleotide sequence ID" value="NZ_CP100595.1"/>
</dbReference>
<feature type="domain" description="CinA C-terminal" evidence="1">
    <location>
        <begin position="15"/>
        <end position="162"/>
    </location>
</feature>
<dbReference type="InterPro" id="IPR036653">
    <property type="entry name" value="CinA-like_C"/>
</dbReference>
<dbReference type="InterPro" id="IPR008136">
    <property type="entry name" value="CinA_C"/>
</dbReference>
<sequence>MAFSNIFNENDMITLQNLLRARNETITTAESCTGGLVAHMITQIAGSSDIFNGAIVSYSNNIKSKELGVKEDTLKKHGAVSTQTVEEMLEGAIKKFDATYAIAISGIAGPQGGCKDKPVGTVVIGICNNNKKSIIKVNKFDGDRKDIQNLASQTSLKEILKFLQKKLDK</sequence>
<organism evidence="2 3">
    <name type="scientific">Arcobacter roscoffensis</name>
    <dbReference type="NCBI Taxonomy" id="2961520"/>
    <lineage>
        <taxon>Bacteria</taxon>
        <taxon>Pseudomonadati</taxon>
        <taxon>Campylobacterota</taxon>
        <taxon>Epsilonproteobacteria</taxon>
        <taxon>Campylobacterales</taxon>
        <taxon>Arcobacteraceae</taxon>
        <taxon>Arcobacter</taxon>
    </lineage>
</organism>
<protein>
    <submittedName>
        <fullName evidence="2">CinA family protein</fullName>
    </submittedName>
</protein>
<dbReference type="Gene3D" id="3.90.950.20">
    <property type="entry name" value="CinA-like"/>
    <property type="match status" value="1"/>
</dbReference>
<name>A0ABY5E8Q2_9BACT</name>
<dbReference type="EMBL" id="CP100595">
    <property type="protein sequence ID" value="UTJ07151.1"/>
    <property type="molecule type" value="Genomic_DNA"/>
</dbReference>
<evidence type="ECO:0000313" key="3">
    <source>
        <dbReference type="Proteomes" id="UP001060012"/>
    </source>
</evidence>